<evidence type="ECO:0000313" key="2">
    <source>
        <dbReference type="WBParaSite" id="TMUE_1000003185.1"/>
    </source>
</evidence>
<reference evidence="2" key="1">
    <citation type="submission" date="2019-12" db="UniProtKB">
        <authorList>
            <consortium name="WormBaseParasite"/>
        </authorList>
    </citation>
    <scope>IDENTIFICATION</scope>
</reference>
<dbReference type="AlphaFoldDB" id="A0A5S6Q7T8"/>
<dbReference type="Proteomes" id="UP000046395">
    <property type="component" value="Unassembled WGS sequence"/>
</dbReference>
<keyword evidence="1" id="KW-1185">Reference proteome</keyword>
<dbReference type="WBParaSite" id="TMUE_1000003185.1">
    <property type="protein sequence ID" value="TMUE_1000003185.1"/>
    <property type="gene ID" value="WBGene00298637"/>
</dbReference>
<proteinExistence type="predicted"/>
<evidence type="ECO:0000313" key="1">
    <source>
        <dbReference type="Proteomes" id="UP000046395"/>
    </source>
</evidence>
<protein>
    <submittedName>
        <fullName evidence="2">Uncharacterized protein</fullName>
    </submittedName>
</protein>
<organism evidence="1 2">
    <name type="scientific">Trichuris muris</name>
    <name type="common">Mouse whipworm</name>
    <dbReference type="NCBI Taxonomy" id="70415"/>
    <lineage>
        <taxon>Eukaryota</taxon>
        <taxon>Metazoa</taxon>
        <taxon>Ecdysozoa</taxon>
        <taxon>Nematoda</taxon>
        <taxon>Enoplea</taxon>
        <taxon>Dorylaimia</taxon>
        <taxon>Trichinellida</taxon>
        <taxon>Trichuridae</taxon>
        <taxon>Trichuris</taxon>
    </lineage>
</organism>
<accession>A0A5S6Q7T8</accession>
<name>A0A5S6Q7T8_TRIMR</name>
<sequence>MFSMPFPDQAISTQLHVNGCFLDESKLFRRILVKWSVTAASGCAAGQLASAVRPTPNDERLLCEVVYRWLRSPMVTSALDDTPI</sequence>